<comment type="caution">
    <text evidence="1">The sequence shown here is derived from an EMBL/GenBank/DDBJ whole genome shotgun (WGS) entry which is preliminary data.</text>
</comment>
<dbReference type="EMBL" id="VSSQ01127115">
    <property type="protein sequence ID" value="MPN56598.1"/>
    <property type="molecule type" value="Genomic_DNA"/>
</dbReference>
<accession>A0A645IYV2</accession>
<evidence type="ECO:0000313" key="1">
    <source>
        <dbReference type="EMBL" id="MPN56598.1"/>
    </source>
</evidence>
<reference evidence="1" key="1">
    <citation type="submission" date="2019-08" db="EMBL/GenBank/DDBJ databases">
        <authorList>
            <person name="Kucharzyk K."/>
            <person name="Murdoch R.W."/>
            <person name="Higgins S."/>
            <person name="Loffler F."/>
        </authorList>
    </citation>
    <scope>NUCLEOTIDE SEQUENCE</scope>
</reference>
<gene>
    <name evidence="1" type="ORF">SDC9_204288</name>
</gene>
<proteinExistence type="predicted"/>
<name>A0A645IYV2_9ZZZZ</name>
<organism evidence="1">
    <name type="scientific">bioreactor metagenome</name>
    <dbReference type="NCBI Taxonomy" id="1076179"/>
    <lineage>
        <taxon>unclassified sequences</taxon>
        <taxon>metagenomes</taxon>
        <taxon>ecological metagenomes</taxon>
    </lineage>
</organism>
<protein>
    <submittedName>
        <fullName evidence="1">Uncharacterized protein</fullName>
    </submittedName>
</protein>
<dbReference type="AlphaFoldDB" id="A0A645IYV2"/>
<sequence length="94" mass="10397">MFGGYRFCRIQEYGRFNVMQLIELLDDLGSDILIPRGYDGHSQKPGVFGLPDGKAVDTVAPLLVQPCDAVQYVLPVCHRHDKADGKLLVHVVSS</sequence>